<dbReference type="GO" id="GO:0005886">
    <property type="term" value="C:plasma membrane"/>
    <property type="evidence" value="ECO:0007669"/>
    <property type="project" value="TreeGrafter"/>
</dbReference>
<dbReference type="Proteomes" id="UP001168821">
    <property type="component" value="Unassembled WGS sequence"/>
</dbReference>
<dbReference type="PANTHER" id="PTHR45702:SF2">
    <property type="entry name" value="KUZBANIAN, ISOFORM A"/>
    <property type="match status" value="1"/>
</dbReference>
<dbReference type="EMBL" id="JALNTZ010000077">
    <property type="protein sequence ID" value="KAJ3639017.1"/>
    <property type="molecule type" value="Genomic_DNA"/>
</dbReference>
<keyword evidence="1" id="KW-1015">Disulfide bond</keyword>
<keyword evidence="3" id="KW-0812">Transmembrane</keyword>
<dbReference type="InterPro" id="IPR036436">
    <property type="entry name" value="Disintegrin_dom_sf"/>
</dbReference>
<dbReference type="SUPFAM" id="SSF57552">
    <property type="entry name" value="Blood coagulation inhibitor (disintegrin)"/>
    <property type="match status" value="1"/>
</dbReference>
<keyword evidence="2" id="KW-0479">Metal-binding</keyword>
<dbReference type="PROSITE" id="PS50215">
    <property type="entry name" value="ADAM_MEPRO"/>
    <property type="match status" value="1"/>
</dbReference>
<dbReference type="GO" id="GO:0046872">
    <property type="term" value="F:metal ion binding"/>
    <property type="evidence" value="ECO:0007669"/>
    <property type="project" value="UniProtKB-KW"/>
</dbReference>
<reference evidence="6" key="1">
    <citation type="journal article" date="2023" name="G3 (Bethesda)">
        <title>Whole genome assemblies of Zophobas morio and Tenebrio molitor.</title>
        <authorList>
            <person name="Kaur S."/>
            <person name="Stinson S.A."/>
            <person name="diCenzo G.C."/>
        </authorList>
    </citation>
    <scope>NUCLEOTIDE SEQUENCE</scope>
    <source>
        <strain evidence="6">QUZm001</strain>
    </source>
</reference>
<evidence type="ECO:0000313" key="6">
    <source>
        <dbReference type="EMBL" id="KAJ3639017.1"/>
    </source>
</evidence>
<keyword evidence="7" id="KW-1185">Reference proteome</keyword>
<keyword evidence="3" id="KW-1133">Transmembrane helix</keyword>
<feature type="transmembrane region" description="Helical" evidence="3">
    <location>
        <begin position="403"/>
        <end position="423"/>
    </location>
</feature>
<dbReference type="InterPro" id="IPR001762">
    <property type="entry name" value="Disintegrin_dom"/>
</dbReference>
<feature type="binding site" evidence="2">
    <location>
        <position position="111"/>
    </location>
    <ligand>
        <name>Zn(2+)</name>
        <dbReference type="ChEBI" id="CHEBI:29105"/>
        <note>catalytic</note>
    </ligand>
</feature>
<name>A0AA38HM38_9CUCU</name>
<dbReference type="Gene3D" id="3.40.390.10">
    <property type="entry name" value="Collagenase (Catalytic Domain)"/>
    <property type="match status" value="1"/>
</dbReference>
<evidence type="ECO:0000256" key="1">
    <source>
        <dbReference type="ARBA" id="ARBA00023157"/>
    </source>
</evidence>
<evidence type="ECO:0000256" key="2">
    <source>
        <dbReference type="PROSITE-ProRule" id="PRU00276"/>
    </source>
</evidence>
<accession>A0AA38HM38</accession>
<dbReference type="Gene3D" id="4.10.70.10">
    <property type="entry name" value="Disintegrin domain"/>
    <property type="match status" value="1"/>
</dbReference>
<protein>
    <recommendedName>
        <fullName evidence="8">Disintegrin and metalloproteinase domain-containing protein 10</fullName>
    </recommendedName>
</protein>
<evidence type="ECO:0000256" key="3">
    <source>
        <dbReference type="SAM" id="Phobius"/>
    </source>
</evidence>
<dbReference type="InterPro" id="IPR024079">
    <property type="entry name" value="MetalloPept_cat_dom_sf"/>
</dbReference>
<gene>
    <name evidence="6" type="ORF">Zmor_024827</name>
</gene>
<dbReference type="GO" id="GO:0004222">
    <property type="term" value="F:metalloendopeptidase activity"/>
    <property type="evidence" value="ECO:0007669"/>
    <property type="project" value="InterPro"/>
</dbReference>
<comment type="caution">
    <text evidence="2">Lacks conserved residue(s) required for the propagation of feature annotation.</text>
</comment>
<dbReference type="SUPFAM" id="SSF55486">
    <property type="entry name" value="Metalloproteases ('zincins'), catalytic domain"/>
    <property type="match status" value="1"/>
</dbReference>
<dbReference type="PROSITE" id="PS50214">
    <property type="entry name" value="DISINTEGRIN_2"/>
    <property type="match status" value="1"/>
</dbReference>
<proteinExistence type="predicted"/>
<organism evidence="6 7">
    <name type="scientific">Zophobas morio</name>
    <dbReference type="NCBI Taxonomy" id="2755281"/>
    <lineage>
        <taxon>Eukaryota</taxon>
        <taxon>Metazoa</taxon>
        <taxon>Ecdysozoa</taxon>
        <taxon>Arthropoda</taxon>
        <taxon>Hexapoda</taxon>
        <taxon>Insecta</taxon>
        <taxon>Pterygota</taxon>
        <taxon>Neoptera</taxon>
        <taxon>Endopterygota</taxon>
        <taxon>Coleoptera</taxon>
        <taxon>Polyphaga</taxon>
        <taxon>Cucujiformia</taxon>
        <taxon>Tenebrionidae</taxon>
        <taxon>Zophobas</taxon>
    </lineage>
</organism>
<keyword evidence="2" id="KW-0862">Zinc</keyword>
<dbReference type="Pfam" id="PF00200">
    <property type="entry name" value="Disintegrin"/>
    <property type="match status" value="1"/>
</dbReference>
<dbReference type="FunFam" id="4.10.70.10:FF:000003">
    <property type="entry name" value="Disintegrin and metalloproteinase domain-containing protein 17"/>
    <property type="match status" value="1"/>
</dbReference>
<feature type="domain" description="Disintegrin" evidence="4">
    <location>
        <begin position="175"/>
        <end position="262"/>
    </location>
</feature>
<keyword evidence="3" id="KW-0472">Membrane</keyword>
<dbReference type="PANTHER" id="PTHR45702">
    <property type="entry name" value="ADAM10/ADAM17 METALLOPEPTIDASE FAMILY MEMBER"/>
    <property type="match status" value="1"/>
</dbReference>
<feature type="active site" evidence="2">
    <location>
        <position position="112"/>
    </location>
</feature>
<evidence type="ECO:0000259" key="5">
    <source>
        <dbReference type="PROSITE" id="PS50215"/>
    </source>
</evidence>
<dbReference type="Pfam" id="PF13688">
    <property type="entry name" value="Reprolysin_5"/>
    <property type="match status" value="1"/>
</dbReference>
<dbReference type="SMART" id="SM00050">
    <property type="entry name" value="DISIN"/>
    <property type="match status" value="1"/>
</dbReference>
<feature type="binding site" evidence="2">
    <location>
        <position position="115"/>
    </location>
    <ligand>
        <name>Zn(2+)</name>
        <dbReference type="ChEBI" id="CHEBI:29105"/>
        <note>catalytic</note>
    </ligand>
</feature>
<evidence type="ECO:0008006" key="8">
    <source>
        <dbReference type="Google" id="ProtNLM"/>
    </source>
</evidence>
<dbReference type="InterPro" id="IPR051489">
    <property type="entry name" value="ADAM_Metalloproteinase"/>
</dbReference>
<feature type="domain" description="Peptidase M12B" evidence="5">
    <location>
        <begin position="1"/>
        <end position="167"/>
    </location>
</feature>
<evidence type="ECO:0000259" key="4">
    <source>
        <dbReference type="PROSITE" id="PS50214"/>
    </source>
</evidence>
<evidence type="ECO:0000313" key="7">
    <source>
        <dbReference type="Proteomes" id="UP001168821"/>
    </source>
</evidence>
<dbReference type="InterPro" id="IPR001590">
    <property type="entry name" value="Peptidase_M12B"/>
</dbReference>
<feature type="binding site" evidence="2">
    <location>
        <position position="121"/>
    </location>
    <ligand>
        <name>Zn(2+)</name>
        <dbReference type="ChEBI" id="CHEBI:29105"/>
        <note>catalytic</note>
    </ligand>
</feature>
<dbReference type="GO" id="GO:0006509">
    <property type="term" value="P:membrane protein ectodomain proteolysis"/>
    <property type="evidence" value="ECO:0007669"/>
    <property type="project" value="TreeGrafter"/>
</dbReference>
<dbReference type="AlphaFoldDB" id="A0AA38HM38"/>
<comment type="caution">
    <text evidence="6">The sequence shown here is derived from an EMBL/GenBank/DDBJ whole genome shotgun (WGS) entry which is preliminary data.</text>
</comment>
<sequence length="437" mass="48576">MITPKFSVQLKISNLTVLDYNSPYLAESENATIILNSFSRKDQSSYCLSHLILSRKLSENSLGLAYLATPQNIAGICGKRRNSVSYNVGLSSFNGDKNPLPNKLFTLVLAHELGHNFGALHDFETSSCKIPSEEIYIMYPRVNSGKNPDNFRFSSFSIKSIMEVLKERAYCLQSYSSCGNGVLDGTEECDCGFNCEKDQCCTEQCTLKKGAQCSPHNHVCCTPSCQISKNKSIKCRTASECRKDAYCDGKKAVCPKSEFKSTSNTCGNDAYMCQPSRLNPGETECTRDVKNNVCLKYHLEGSNCLKNSLGEKNYHPDCVVCCKHRLNGNELITSAVGLARYNSSFKPHFYPSDKTCADNTGFCDGKGGCRIIGDVDVIGTIEGLLGVLPPEVDKALMFIQKNWYYFLLGWLLILLIFVGIHSWERKCNKELETEIKG</sequence>